<evidence type="ECO:0000313" key="1">
    <source>
        <dbReference type="EMBL" id="VDP59832.1"/>
    </source>
</evidence>
<reference evidence="1 2" key="2">
    <citation type="submission" date="2018-11" db="EMBL/GenBank/DDBJ databases">
        <authorList>
            <consortium name="Pathogen Informatics"/>
        </authorList>
    </citation>
    <scope>NUCLEOTIDE SEQUENCE [LARGE SCALE GENOMIC DNA]</scope>
    <source>
        <strain evidence="1">Dakar</strain>
        <strain evidence="2">Dakar, Senegal</strain>
    </source>
</reference>
<dbReference type="Proteomes" id="UP000279833">
    <property type="component" value="Unassembled WGS sequence"/>
</dbReference>
<evidence type="ECO:0000313" key="3">
    <source>
        <dbReference type="WBParaSite" id="SCUD_0001568301-mRNA-1"/>
    </source>
</evidence>
<accession>A0A183KKW7</accession>
<protein>
    <submittedName>
        <fullName evidence="3">CCHC-type domain-containing protein</fullName>
    </submittedName>
</protein>
<reference evidence="3" key="1">
    <citation type="submission" date="2016-06" db="UniProtKB">
        <authorList>
            <consortium name="WormBaseParasite"/>
        </authorList>
    </citation>
    <scope>IDENTIFICATION</scope>
</reference>
<name>A0A183KKW7_9TREM</name>
<keyword evidence="2" id="KW-1185">Reference proteome</keyword>
<sequence>MTKEAAEDVNTVTYFLTFIGKEAYSLLGTLAMLEKPISLPYTTLNDLLDYVKYTNFERNKRRFCKVIHGDIKNSYTLRHPNPVHTQGYANNPLSSCDAVHENGHKFGQCLYCGRFHSFNSCKFRNSECFQCSDIGHIQSVCYTTVNLAATNIKSRNSDFIVVSVFPNDSLVSDETPCKSEEYMLNEPSHDRKHDAALIDADFSNDPLLCNDILSKFEEVENREWS</sequence>
<gene>
    <name evidence="1" type="ORF">SCUD_LOCUS15680</name>
</gene>
<proteinExistence type="predicted"/>
<organism evidence="3">
    <name type="scientific">Schistosoma curassoni</name>
    <dbReference type="NCBI Taxonomy" id="6186"/>
    <lineage>
        <taxon>Eukaryota</taxon>
        <taxon>Metazoa</taxon>
        <taxon>Spiralia</taxon>
        <taxon>Lophotrochozoa</taxon>
        <taxon>Platyhelminthes</taxon>
        <taxon>Trematoda</taxon>
        <taxon>Digenea</taxon>
        <taxon>Strigeidida</taxon>
        <taxon>Schistosomatoidea</taxon>
        <taxon>Schistosomatidae</taxon>
        <taxon>Schistosoma</taxon>
    </lineage>
</organism>
<evidence type="ECO:0000313" key="2">
    <source>
        <dbReference type="Proteomes" id="UP000279833"/>
    </source>
</evidence>
<dbReference type="AlphaFoldDB" id="A0A183KKW7"/>
<dbReference type="WBParaSite" id="SCUD_0001568301-mRNA-1">
    <property type="protein sequence ID" value="SCUD_0001568301-mRNA-1"/>
    <property type="gene ID" value="SCUD_0001568301"/>
</dbReference>
<dbReference type="EMBL" id="UZAK01037860">
    <property type="protein sequence ID" value="VDP59832.1"/>
    <property type="molecule type" value="Genomic_DNA"/>
</dbReference>